<protein>
    <submittedName>
        <fullName evidence="3">Amino acid ABC transporter substrate-binding protein, PAAT family</fullName>
    </submittedName>
</protein>
<proteinExistence type="predicted"/>
<evidence type="ECO:0000256" key="1">
    <source>
        <dbReference type="ARBA" id="ARBA00022729"/>
    </source>
</evidence>
<dbReference type="InterPro" id="IPR001638">
    <property type="entry name" value="Solute-binding_3/MltF_N"/>
</dbReference>
<dbReference type="Pfam" id="PF00497">
    <property type="entry name" value="SBP_bac_3"/>
    <property type="match status" value="1"/>
</dbReference>
<organism evidence="3 4">
    <name type="scientific">Paraburkholderia dioscoreae</name>
    <dbReference type="NCBI Taxonomy" id="2604047"/>
    <lineage>
        <taxon>Bacteria</taxon>
        <taxon>Pseudomonadati</taxon>
        <taxon>Pseudomonadota</taxon>
        <taxon>Betaproteobacteria</taxon>
        <taxon>Burkholderiales</taxon>
        <taxon>Burkholderiaceae</taxon>
        <taxon>Paraburkholderia</taxon>
    </lineage>
</organism>
<keyword evidence="4" id="KW-1185">Reference proteome</keyword>
<feature type="domain" description="Solute-binding protein family 3/N-terminal" evidence="2">
    <location>
        <begin position="77"/>
        <end position="301"/>
    </location>
</feature>
<keyword evidence="1" id="KW-0732">Signal</keyword>
<evidence type="ECO:0000313" key="3">
    <source>
        <dbReference type="EMBL" id="VVD29382.1"/>
    </source>
</evidence>
<dbReference type="CDD" id="cd13530">
    <property type="entry name" value="PBP2_peptides_like"/>
    <property type="match status" value="1"/>
</dbReference>
<evidence type="ECO:0000313" key="4">
    <source>
        <dbReference type="Proteomes" id="UP000325811"/>
    </source>
</evidence>
<gene>
    <name evidence="3" type="ORF">PDMSB3_2926</name>
</gene>
<dbReference type="KEGG" id="pdio:PDMSB3_2926"/>
<accession>A0A5Q4ZEU9</accession>
<dbReference type="AlphaFoldDB" id="A0A5Q4ZEU9"/>
<dbReference type="Gene3D" id="3.40.190.10">
    <property type="entry name" value="Periplasmic binding protein-like II"/>
    <property type="match status" value="2"/>
</dbReference>
<name>A0A5Q4ZEU9_9BURK</name>
<reference evidence="3 4" key="1">
    <citation type="submission" date="2019-08" db="EMBL/GenBank/DDBJ databases">
        <authorList>
            <person name="Herpell B J."/>
        </authorList>
    </citation>
    <scope>NUCLEOTIDE SEQUENCE [LARGE SCALE GENOMIC DNA]</scope>
    <source>
        <strain evidence="4">Msb3</strain>
    </source>
</reference>
<evidence type="ECO:0000259" key="2">
    <source>
        <dbReference type="SMART" id="SM00062"/>
    </source>
</evidence>
<dbReference type="Proteomes" id="UP000325811">
    <property type="component" value="Chromosome I"/>
</dbReference>
<dbReference type="SMART" id="SM00062">
    <property type="entry name" value="PBPb"/>
    <property type="match status" value="1"/>
</dbReference>
<dbReference type="SUPFAM" id="SSF53850">
    <property type="entry name" value="Periplasmic binding protein-like II"/>
    <property type="match status" value="1"/>
</dbReference>
<dbReference type="EMBL" id="LR699553">
    <property type="protein sequence ID" value="VVD29382.1"/>
    <property type="molecule type" value="Genomic_DNA"/>
</dbReference>
<sequence>MFSPATDFIISNIDTQISFVDIFDSNIMLQLMDTDIPIGRLQLVERLMFQFAKRFASVFATGLLLAGAPALSVAATTYEVGATATGVPFTFLDVKTNSIQGLLVDAITATGKAAGFDVKIEQTTFSALIPSLTTKKIDIISAAMLKTPAREQIVDFSDTVYSYGEGLIVRADDKGQYTSMDDLKGEVVGAQVGTAFVDALNKKGIFKEVRTYDSVADIMRDVALGRIKAGFGDHPILAYQLQHNPNPQLRLVSGYQPSVKGQVCFVVRKGDTATLEQLNAGIRKIKADGTLTQIVKKWQVE</sequence>
<dbReference type="PANTHER" id="PTHR35936:SF17">
    <property type="entry name" value="ARGININE-BINDING EXTRACELLULAR PROTEIN ARTP"/>
    <property type="match status" value="1"/>
</dbReference>
<dbReference type="PANTHER" id="PTHR35936">
    <property type="entry name" value="MEMBRANE-BOUND LYTIC MUREIN TRANSGLYCOSYLASE F"/>
    <property type="match status" value="1"/>
</dbReference>